<protein>
    <submittedName>
        <fullName evidence="2">Uncharacterized protein</fullName>
    </submittedName>
</protein>
<keyword evidence="3" id="KW-1185">Reference proteome</keyword>
<gene>
    <name evidence="2" type="ORF">CC84DRAFT_1214751</name>
</gene>
<evidence type="ECO:0000313" key="2">
    <source>
        <dbReference type="EMBL" id="OAG08232.1"/>
    </source>
</evidence>
<feature type="region of interest" description="Disordered" evidence="1">
    <location>
        <begin position="254"/>
        <end position="309"/>
    </location>
</feature>
<feature type="compositionally biased region" description="Acidic residues" evidence="1">
    <location>
        <begin position="279"/>
        <end position="295"/>
    </location>
</feature>
<dbReference type="Proteomes" id="UP000077069">
    <property type="component" value="Unassembled WGS sequence"/>
</dbReference>
<dbReference type="EMBL" id="KV441550">
    <property type="protein sequence ID" value="OAG08232.1"/>
    <property type="molecule type" value="Genomic_DNA"/>
</dbReference>
<sequence>MSKAGASSRVRAPGSMDPVTYGKATRQIIFEKSINPGWAPYNQHIRRALGFREKNAGGKGRPVFASENVNQLYGELDDMAKKLPNHSQQELKRAWEKQTYTKDVRRLVDNYGEKIWGDSLKDRELSSNPKSQLLTAEDGSEAGNLFYQYERHRKFITLQLEHLLFMKAIAVYHNYHGPSAPRSAAESRPVSTRSTRPGASKPRKRSSSVARYIFTFRLPSDKMRAVLCRTSKRIAEKKRARDAAGRLLYEVTGESDNEWTPTKRRRPSQRYPRLSASDVTDDDSSASEQSVEGDESSTAGRNGSDGALVVGPVSEEVKRSMRMDMAVSLYSELCHEDDGSHNKLPDANSMLVASKRLDNVIHTLRRQDEDKLRKSLGGSFQQDLRTLDAWLSWREGCWLLSEATGIHPFGGQPTPRFTVGQWNNMFGGGEKCRRIHQTLLKCGQIALGIHDGKDEKTLSTASSLARVFAAMAESPMLEQSLPNHIVAHNKLLSSWKMDFWL</sequence>
<organism evidence="2 3">
    <name type="scientific">Paraphaeosphaeria sporulosa</name>
    <dbReference type="NCBI Taxonomy" id="1460663"/>
    <lineage>
        <taxon>Eukaryota</taxon>
        <taxon>Fungi</taxon>
        <taxon>Dikarya</taxon>
        <taxon>Ascomycota</taxon>
        <taxon>Pezizomycotina</taxon>
        <taxon>Dothideomycetes</taxon>
        <taxon>Pleosporomycetidae</taxon>
        <taxon>Pleosporales</taxon>
        <taxon>Massarineae</taxon>
        <taxon>Didymosphaeriaceae</taxon>
        <taxon>Paraphaeosphaeria</taxon>
    </lineage>
</organism>
<feature type="region of interest" description="Disordered" evidence="1">
    <location>
        <begin position="178"/>
        <end position="206"/>
    </location>
</feature>
<dbReference type="RefSeq" id="XP_018038597.1">
    <property type="nucleotide sequence ID" value="XM_018182667.1"/>
</dbReference>
<proteinExistence type="predicted"/>
<dbReference type="GeneID" id="28766153"/>
<name>A0A177CMR3_9PLEO</name>
<dbReference type="AlphaFoldDB" id="A0A177CMR3"/>
<dbReference type="OrthoDB" id="3769987at2759"/>
<dbReference type="InParanoid" id="A0A177CMR3"/>
<evidence type="ECO:0000256" key="1">
    <source>
        <dbReference type="SAM" id="MobiDB-lite"/>
    </source>
</evidence>
<evidence type="ECO:0000313" key="3">
    <source>
        <dbReference type="Proteomes" id="UP000077069"/>
    </source>
</evidence>
<accession>A0A177CMR3</accession>
<reference evidence="2 3" key="1">
    <citation type="submission" date="2016-05" db="EMBL/GenBank/DDBJ databases">
        <title>Comparative analysis of secretome profiles of manganese(II)-oxidizing ascomycete fungi.</title>
        <authorList>
            <consortium name="DOE Joint Genome Institute"/>
            <person name="Zeiner C.A."/>
            <person name="Purvine S.O."/>
            <person name="Zink E.M."/>
            <person name="Wu S."/>
            <person name="Pasa-Tolic L."/>
            <person name="Chaput D.L."/>
            <person name="Haridas S."/>
            <person name="Grigoriev I.V."/>
            <person name="Santelli C.M."/>
            <person name="Hansel C.M."/>
        </authorList>
    </citation>
    <scope>NUCLEOTIDE SEQUENCE [LARGE SCALE GENOMIC DNA]</scope>
    <source>
        <strain evidence="2 3">AP3s5-JAC2a</strain>
    </source>
</reference>